<accession>A0A7C3KCX5</accession>
<evidence type="ECO:0000259" key="6">
    <source>
        <dbReference type="PROSITE" id="PS51900"/>
    </source>
</evidence>
<dbReference type="AlphaFoldDB" id="A0A7C3KCX5"/>
<dbReference type="Gene3D" id="1.10.150.130">
    <property type="match status" value="1"/>
</dbReference>
<dbReference type="InterPro" id="IPR044068">
    <property type="entry name" value="CB"/>
</dbReference>
<keyword evidence="1" id="KW-0229">DNA integration</keyword>
<feature type="domain" description="Tyr recombinase" evidence="5">
    <location>
        <begin position="164"/>
        <end position="352"/>
    </location>
</feature>
<dbReference type="PANTHER" id="PTHR30349">
    <property type="entry name" value="PHAGE INTEGRASE-RELATED"/>
    <property type="match status" value="1"/>
</dbReference>
<gene>
    <name evidence="7" type="ORF">ENR64_00355</name>
</gene>
<name>A0A7C3KCX5_9CYAN</name>
<dbReference type="InterPro" id="IPR050090">
    <property type="entry name" value="Tyrosine_recombinase_XerCD"/>
</dbReference>
<dbReference type="Pfam" id="PF00589">
    <property type="entry name" value="Phage_integrase"/>
    <property type="match status" value="1"/>
</dbReference>
<dbReference type="GO" id="GO:0015074">
    <property type="term" value="P:DNA integration"/>
    <property type="evidence" value="ECO:0007669"/>
    <property type="project" value="UniProtKB-KW"/>
</dbReference>
<dbReference type="InterPro" id="IPR004107">
    <property type="entry name" value="Integrase_SAM-like_N"/>
</dbReference>
<dbReference type="PROSITE" id="PS51900">
    <property type="entry name" value="CB"/>
    <property type="match status" value="1"/>
</dbReference>
<evidence type="ECO:0000256" key="1">
    <source>
        <dbReference type="ARBA" id="ARBA00022908"/>
    </source>
</evidence>
<sequence length="368" mass="43215">MKTQRVRFPDGKTSWVVLDDKYQPIQPITQYIRYLQNLERSPNTVSSYASHMKLYWEFLQDACLDWTHVNLEKLADFVLWLREPGPGTISIQSQEARRSERTINKILSAIYGFYEFHYRIGNVEDLKAYGYQFLKNRRYKPFLQHITKSRATRTCLLKLKEPKRKVQTFTQEQIKQLIDSCYTTRDKFLLCLLLESGIRIGQALGLRHEDIRSWDNEIDIVPRKNNANGARSKSLESNTIHVSQELMGLYSQYLITEYPEDLNSDYVFVNLWGGEIGKALTYNAVNQLFRRLSEKTGIPAHAHIFRHTHATDLIREGWDSALIQKRLGHANVQTTINTYTHLNDADMKAAYQEYWQKKQKERQKKDGQ</sequence>
<dbReference type="GO" id="GO:0003677">
    <property type="term" value="F:DNA binding"/>
    <property type="evidence" value="ECO:0007669"/>
    <property type="project" value="UniProtKB-UniRule"/>
</dbReference>
<evidence type="ECO:0000313" key="7">
    <source>
        <dbReference type="EMBL" id="HFM96222.1"/>
    </source>
</evidence>
<organism evidence="7">
    <name type="scientific">Oscillatoriales cyanobacterium SpSt-418</name>
    <dbReference type="NCBI Taxonomy" id="2282169"/>
    <lineage>
        <taxon>Bacteria</taxon>
        <taxon>Bacillati</taxon>
        <taxon>Cyanobacteriota</taxon>
        <taxon>Cyanophyceae</taxon>
        <taxon>Oscillatoriophycideae</taxon>
        <taxon>Oscillatoriales</taxon>
    </lineage>
</organism>
<comment type="caution">
    <text evidence="7">The sequence shown here is derived from an EMBL/GenBank/DDBJ whole genome shotgun (WGS) entry which is preliminary data.</text>
</comment>
<dbReference type="EMBL" id="DSRU01000007">
    <property type="protein sequence ID" value="HFM96222.1"/>
    <property type="molecule type" value="Genomic_DNA"/>
</dbReference>
<dbReference type="Pfam" id="PF02899">
    <property type="entry name" value="Phage_int_SAM_1"/>
    <property type="match status" value="1"/>
</dbReference>
<dbReference type="InterPro" id="IPR010998">
    <property type="entry name" value="Integrase_recombinase_N"/>
</dbReference>
<reference evidence="7" key="1">
    <citation type="journal article" date="2020" name="mSystems">
        <title>Genome- and Community-Level Interaction Insights into Carbon Utilization and Element Cycling Functions of Hydrothermarchaeota in Hydrothermal Sediment.</title>
        <authorList>
            <person name="Zhou Z."/>
            <person name="Liu Y."/>
            <person name="Xu W."/>
            <person name="Pan J."/>
            <person name="Luo Z.H."/>
            <person name="Li M."/>
        </authorList>
    </citation>
    <scope>NUCLEOTIDE SEQUENCE [LARGE SCALE GENOMIC DNA]</scope>
    <source>
        <strain evidence="7">SpSt-418</strain>
    </source>
</reference>
<dbReference type="PROSITE" id="PS51898">
    <property type="entry name" value="TYR_RECOMBINASE"/>
    <property type="match status" value="1"/>
</dbReference>
<feature type="domain" description="Core-binding (CB)" evidence="6">
    <location>
        <begin position="22"/>
        <end position="118"/>
    </location>
</feature>
<dbReference type="InterPro" id="IPR002104">
    <property type="entry name" value="Integrase_catalytic"/>
</dbReference>
<evidence type="ECO:0000259" key="5">
    <source>
        <dbReference type="PROSITE" id="PS51898"/>
    </source>
</evidence>
<evidence type="ECO:0000256" key="4">
    <source>
        <dbReference type="PROSITE-ProRule" id="PRU01248"/>
    </source>
</evidence>
<dbReference type="SUPFAM" id="SSF56349">
    <property type="entry name" value="DNA breaking-rejoining enzymes"/>
    <property type="match status" value="1"/>
</dbReference>
<dbReference type="InterPro" id="IPR013762">
    <property type="entry name" value="Integrase-like_cat_sf"/>
</dbReference>
<keyword evidence="2 4" id="KW-0238">DNA-binding</keyword>
<keyword evidence="3" id="KW-0233">DNA recombination</keyword>
<dbReference type="Gene3D" id="1.10.443.10">
    <property type="entry name" value="Intergrase catalytic core"/>
    <property type="match status" value="1"/>
</dbReference>
<evidence type="ECO:0000256" key="3">
    <source>
        <dbReference type="ARBA" id="ARBA00023172"/>
    </source>
</evidence>
<protein>
    <submittedName>
        <fullName evidence="7">Transposase</fullName>
    </submittedName>
</protein>
<evidence type="ECO:0000256" key="2">
    <source>
        <dbReference type="ARBA" id="ARBA00023125"/>
    </source>
</evidence>
<dbReference type="GO" id="GO:0006310">
    <property type="term" value="P:DNA recombination"/>
    <property type="evidence" value="ECO:0007669"/>
    <property type="project" value="UniProtKB-KW"/>
</dbReference>
<proteinExistence type="predicted"/>
<dbReference type="InterPro" id="IPR011010">
    <property type="entry name" value="DNA_brk_join_enz"/>
</dbReference>